<protein>
    <submittedName>
        <fullName evidence="1">Uncharacterized protein</fullName>
    </submittedName>
</protein>
<name>A0A2Z7BKU2_9LAMI</name>
<dbReference type="Proteomes" id="UP000250235">
    <property type="component" value="Unassembled WGS sequence"/>
</dbReference>
<sequence>MEKLNRSCCKPILPRQLTIHLNTKPNLLSTYGQGSRLLNKALLARTKLEWEESLTQKLKSERGKPSTGIREVTQTCNYFAPLSQVDLKLQTGPSAITDQWSSGATNQPATTPMIAFDPSGATNQSADQNGSSTQYVKLIIQQSIVNQICSQSHVFTVYRFTTRNINMSMPKAVYRGSIRTSNQLKPQSDLTRARHQRPAQVCFLTVSRRSLTEAAGCPILPRQLTIQLNTKPNLLSTYGQGSRLLNKALLALTKLEWEESLTQKLKLNGENHLLEFMKLLEPATTSLLFRKSIYNSKWYQLKELSKTNPVPPISLQTMAGFYGKEIGNVGSEADLTNAHPDLIKSEILKPHRFTPNSRTGPVQIVPLTNT</sequence>
<evidence type="ECO:0000313" key="2">
    <source>
        <dbReference type="Proteomes" id="UP000250235"/>
    </source>
</evidence>
<organism evidence="1 2">
    <name type="scientific">Dorcoceras hygrometricum</name>
    <dbReference type="NCBI Taxonomy" id="472368"/>
    <lineage>
        <taxon>Eukaryota</taxon>
        <taxon>Viridiplantae</taxon>
        <taxon>Streptophyta</taxon>
        <taxon>Embryophyta</taxon>
        <taxon>Tracheophyta</taxon>
        <taxon>Spermatophyta</taxon>
        <taxon>Magnoliopsida</taxon>
        <taxon>eudicotyledons</taxon>
        <taxon>Gunneridae</taxon>
        <taxon>Pentapetalae</taxon>
        <taxon>asterids</taxon>
        <taxon>lamiids</taxon>
        <taxon>Lamiales</taxon>
        <taxon>Gesneriaceae</taxon>
        <taxon>Didymocarpoideae</taxon>
        <taxon>Trichosporeae</taxon>
        <taxon>Loxocarpinae</taxon>
        <taxon>Dorcoceras</taxon>
    </lineage>
</organism>
<evidence type="ECO:0000313" key="1">
    <source>
        <dbReference type="EMBL" id="KZV32536.1"/>
    </source>
</evidence>
<dbReference type="AlphaFoldDB" id="A0A2Z7BKU2"/>
<dbReference type="EMBL" id="KV006466">
    <property type="protein sequence ID" value="KZV32536.1"/>
    <property type="molecule type" value="Genomic_DNA"/>
</dbReference>
<gene>
    <name evidence="1" type="ORF">F511_35351</name>
</gene>
<keyword evidence="2" id="KW-1185">Reference proteome</keyword>
<reference evidence="1 2" key="1">
    <citation type="journal article" date="2015" name="Proc. Natl. Acad. Sci. U.S.A.">
        <title>The resurrection genome of Boea hygrometrica: A blueprint for survival of dehydration.</title>
        <authorList>
            <person name="Xiao L."/>
            <person name="Yang G."/>
            <person name="Zhang L."/>
            <person name="Yang X."/>
            <person name="Zhao S."/>
            <person name="Ji Z."/>
            <person name="Zhou Q."/>
            <person name="Hu M."/>
            <person name="Wang Y."/>
            <person name="Chen M."/>
            <person name="Xu Y."/>
            <person name="Jin H."/>
            <person name="Xiao X."/>
            <person name="Hu G."/>
            <person name="Bao F."/>
            <person name="Hu Y."/>
            <person name="Wan P."/>
            <person name="Li L."/>
            <person name="Deng X."/>
            <person name="Kuang T."/>
            <person name="Xiang C."/>
            <person name="Zhu J.K."/>
            <person name="Oliver M.J."/>
            <person name="He Y."/>
        </authorList>
    </citation>
    <scope>NUCLEOTIDE SEQUENCE [LARGE SCALE GENOMIC DNA]</scope>
    <source>
        <strain evidence="2">cv. XS01</strain>
    </source>
</reference>
<proteinExistence type="predicted"/>
<accession>A0A2Z7BKU2</accession>